<protein>
    <submittedName>
        <fullName evidence="4">GldG family protein</fullName>
    </submittedName>
</protein>
<organism evidence="4 5">
    <name type="scientific">Enterocloster hominis</name>
    <name type="common">ex Hitch et al. 2024</name>
    <dbReference type="NCBI Taxonomy" id="1917870"/>
    <lineage>
        <taxon>Bacteria</taxon>
        <taxon>Bacillati</taxon>
        <taxon>Bacillota</taxon>
        <taxon>Clostridia</taxon>
        <taxon>Lachnospirales</taxon>
        <taxon>Lachnospiraceae</taxon>
        <taxon>Enterocloster</taxon>
    </lineage>
</organism>
<sequence length="454" mass="49340">MKPFTSAFYIKSAALLAAAVMILSNIAAGHAEKQFGLRLDMTASHFYHLTDTTKDTVSSLTSPVTITVLNSREAFLPIMREILDRYDTAGSNLEVGYIDPYINPAIAEDLKNKGYSAAMDNMVVSGPSATKVLALEDMFTTGPSGTVTGIAAEQMLTSAILYVSREQVGIVSFSDGHGEKPSDALINLFEQNNYHIDHTALSLQDIQEDTSLFILAAPSRDFSDMEIGKLEQYLTCGGRILAFLPPDTAELLPTLSGYLEEWGIGTTHGIIEDSRLNADANATHIVPVYASHPINQTLGNSRIYPILPVCTPLNQLFIRQGTVTTSKILYSSPNATVKNTQKSGGNGPFTLALSAEKQLSAGNTARMIVIGSKGIYNDFQMDSPSTANRDFLLQAVNWCTETDFQLNIPVKSLDQKPITVLSYQGAVMAAVFIMVLPASVFITGICIRRRRKHL</sequence>
<keyword evidence="1" id="KW-1133">Transmembrane helix</keyword>
<proteinExistence type="predicted"/>
<reference evidence="4 5" key="1">
    <citation type="submission" date="2024-03" db="EMBL/GenBank/DDBJ databases">
        <title>Human intestinal bacterial collection.</title>
        <authorList>
            <person name="Pauvert C."/>
            <person name="Hitch T.C.A."/>
            <person name="Clavel T."/>
        </authorList>
    </citation>
    <scope>NUCLEOTIDE SEQUENCE [LARGE SCALE GENOMIC DNA]</scope>
    <source>
        <strain evidence="4 5">CLA-SR-H021</strain>
    </source>
</reference>
<evidence type="ECO:0000259" key="3">
    <source>
        <dbReference type="Pfam" id="PF23357"/>
    </source>
</evidence>
<evidence type="ECO:0000256" key="2">
    <source>
        <dbReference type="SAM" id="SignalP"/>
    </source>
</evidence>
<evidence type="ECO:0000313" key="4">
    <source>
        <dbReference type="EMBL" id="MEQ2424229.1"/>
    </source>
</evidence>
<gene>
    <name evidence="4" type="ORF">WMQ36_04530</name>
</gene>
<feature type="chain" id="PRO_5046710528" evidence="2">
    <location>
        <begin position="28"/>
        <end position="454"/>
    </location>
</feature>
<evidence type="ECO:0000256" key="1">
    <source>
        <dbReference type="SAM" id="Phobius"/>
    </source>
</evidence>
<feature type="domain" description="DUF7088" evidence="3">
    <location>
        <begin position="45"/>
        <end position="113"/>
    </location>
</feature>
<keyword evidence="5" id="KW-1185">Reference proteome</keyword>
<accession>A0ABV1D575</accession>
<keyword evidence="1" id="KW-0812">Transmembrane</keyword>
<name>A0ABV1D575_9FIRM</name>
<feature type="transmembrane region" description="Helical" evidence="1">
    <location>
        <begin position="425"/>
        <end position="447"/>
    </location>
</feature>
<keyword evidence="1" id="KW-0472">Membrane</keyword>
<dbReference type="Pfam" id="PF23357">
    <property type="entry name" value="DUF7088"/>
    <property type="match status" value="1"/>
</dbReference>
<keyword evidence="2" id="KW-0732">Signal</keyword>
<dbReference type="EMBL" id="JBBMFM010000010">
    <property type="protein sequence ID" value="MEQ2424229.1"/>
    <property type="molecule type" value="Genomic_DNA"/>
</dbReference>
<evidence type="ECO:0000313" key="5">
    <source>
        <dbReference type="Proteomes" id="UP001454086"/>
    </source>
</evidence>
<dbReference type="InterPro" id="IPR055396">
    <property type="entry name" value="DUF7088"/>
</dbReference>
<comment type="caution">
    <text evidence="4">The sequence shown here is derived from an EMBL/GenBank/DDBJ whole genome shotgun (WGS) entry which is preliminary data.</text>
</comment>
<dbReference type="Proteomes" id="UP001454086">
    <property type="component" value="Unassembled WGS sequence"/>
</dbReference>
<feature type="signal peptide" evidence="2">
    <location>
        <begin position="1"/>
        <end position="27"/>
    </location>
</feature>
<dbReference type="RefSeq" id="WP_349117782.1">
    <property type="nucleotide sequence ID" value="NZ_JBBMFM010000010.1"/>
</dbReference>